<comment type="caution">
    <text evidence="7">The sequence shown here is derived from an EMBL/GenBank/DDBJ whole genome shotgun (WGS) entry which is preliminary data.</text>
</comment>
<evidence type="ECO:0000256" key="2">
    <source>
        <dbReference type="ARBA" id="ARBA00022723"/>
    </source>
</evidence>
<feature type="compositionally biased region" description="Polar residues" evidence="5">
    <location>
        <begin position="140"/>
        <end position="150"/>
    </location>
</feature>
<feature type="domain" description="PRORP" evidence="6">
    <location>
        <begin position="1"/>
        <end position="86"/>
    </location>
</feature>
<dbReference type="GO" id="GO:0004526">
    <property type="term" value="F:ribonuclease P activity"/>
    <property type="evidence" value="ECO:0007669"/>
    <property type="project" value="TreeGrafter"/>
</dbReference>
<proteinExistence type="inferred from homology"/>
<keyword evidence="3" id="KW-0378">Hydrolase</keyword>
<dbReference type="Proteomes" id="UP001314170">
    <property type="component" value="Unassembled WGS sequence"/>
</dbReference>
<evidence type="ECO:0000313" key="8">
    <source>
        <dbReference type="Proteomes" id="UP001314170"/>
    </source>
</evidence>
<feature type="non-terminal residue" evidence="7">
    <location>
        <position position="1"/>
    </location>
</feature>
<dbReference type="EMBL" id="CAWUPB010000913">
    <property type="protein sequence ID" value="CAK7329343.1"/>
    <property type="molecule type" value="Genomic_DNA"/>
</dbReference>
<feature type="region of interest" description="Disordered" evidence="5">
    <location>
        <begin position="140"/>
        <end position="161"/>
    </location>
</feature>
<evidence type="ECO:0000256" key="4">
    <source>
        <dbReference type="ARBA" id="ARBA00022833"/>
    </source>
</evidence>
<organism evidence="7 8">
    <name type="scientific">Dovyalis caffra</name>
    <dbReference type="NCBI Taxonomy" id="77055"/>
    <lineage>
        <taxon>Eukaryota</taxon>
        <taxon>Viridiplantae</taxon>
        <taxon>Streptophyta</taxon>
        <taxon>Embryophyta</taxon>
        <taxon>Tracheophyta</taxon>
        <taxon>Spermatophyta</taxon>
        <taxon>Magnoliopsida</taxon>
        <taxon>eudicotyledons</taxon>
        <taxon>Gunneridae</taxon>
        <taxon>Pentapetalae</taxon>
        <taxon>rosids</taxon>
        <taxon>fabids</taxon>
        <taxon>Malpighiales</taxon>
        <taxon>Salicaceae</taxon>
        <taxon>Flacourtieae</taxon>
        <taxon>Dovyalis</taxon>
    </lineage>
</organism>
<accession>A0AAV1R8N6</accession>
<dbReference type="Pfam" id="PF16953">
    <property type="entry name" value="PRORP"/>
    <property type="match status" value="1"/>
</dbReference>
<dbReference type="GO" id="GO:0046872">
    <property type="term" value="F:metal ion binding"/>
    <property type="evidence" value="ECO:0007669"/>
    <property type="project" value="UniProtKB-KW"/>
</dbReference>
<evidence type="ECO:0000313" key="7">
    <source>
        <dbReference type="EMBL" id="CAK7329343.1"/>
    </source>
</evidence>
<name>A0AAV1R8N6_9ROSI</name>
<sequence>YWLYAAVKLRCLLVTNDEMRDHIFELLGSDFFIKWKERHQVRYTFVKGNLELQMPPLFSIVIQESEKGSWHVPVAGNNDSLQNWLCISRPRACDALEEDSCMEESKDSNDICCNSKLLSFDRPESLTSCKNKLQSQASFQESDNKITALTSKRKERSPSPS</sequence>
<evidence type="ECO:0000256" key="3">
    <source>
        <dbReference type="ARBA" id="ARBA00022801"/>
    </source>
</evidence>
<evidence type="ECO:0000256" key="1">
    <source>
        <dbReference type="ARBA" id="ARBA00007626"/>
    </source>
</evidence>
<dbReference type="GO" id="GO:0001682">
    <property type="term" value="P:tRNA 5'-leader removal"/>
    <property type="evidence" value="ECO:0007669"/>
    <property type="project" value="TreeGrafter"/>
</dbReference>
<evidence type="ECO:0000256" key="5">
    <source>
        <dbReference type="SAM" id="MobiDB-lite"/>
    </source>
</evidence>
<protein>
    <recommendedName>
        <fullName evidence="6">PRORP domain-containing protein</fullName>
    </recommendedName>
</protein>
<dbReference type="PANTHER" id="PTHR13547:SF13">
    <property type="entry name" value="PROTEINACEOUS RNASE P 2"/>
    <property type="match status" value="1"/>
</dbReference>
<gene>
    <name evidence="7" type="ORF">DCAF_LOCUS7098</name>
</gene>
<comment type="similarity">
    <text evidence="1">Belongs to the PPR family. P subfamily.</text>
</comment>
<keyword evidence="8" id="KW-1185">Reference proteome</keyword>
<dbReference type="Gene3D" id="3.40.50.11980">
    <property type="match status" value="1"/>
</dbReference>
<keyword evidence="4" id="KW-0862">Zinc</keyword>
<dbReference type="PANTHER" id="PTHR13547">
    <property type="match status" value="1"/>
</dbReference>
<evidence type="ECO:0000259" key="6">
    <source>
        <dbReference type="Pfam" id="PF16953"/>
    </source>
</evidence>
<keyword evidence="2" id="KW-0479">Metal-binding</keyword>
<dbReference type="AlphaFoldDB" id="A0AAV1R8N6"/>
<dbReference type="InterPro" id="IPR031595">
    <property type="entry name" value="PRORP_C"/>
</dbReference>
<reference evidence="7 8" key="1">
    <citation type="submission" date="2024-01" db="EMBL/GenBank/DDBJ databases">
        <authorList>
            <person name="Waweru B."/>
        </authorList>
    </citation>
    <scope>NUCLEOTIDE SEQUENCE [LARGE SCALE GENOMIC DNA]</scope>
</reference>